<dbReference type="Proteomes" id="UP000029120">
    <property type="component" value="Chromosome 8"/>
</dbReference>
<dbReference type="InterPro" id="IPR036312">
    <property type="entry name" value="Bifun_inhib/LTP/seed_sf"/>
</dbReference>
<evidence type="ECO:0000313" key="5">
    <source>
        <dbReference type="EMBL" id="KFK26687.1"/>
    </source>
</evidence>
<dbReference type="PANTHER" id="PTHR33214:SF69">
    <property type="entry name" value="BIFUNCTIONAL INHIBITOR_LIPID-TRANSFER PROTEIN_SEED STORAGE 2S ALBUMIN SUPERFAMILY PROTEIN"/>
    <property type="match status" value="1"/>
</dbReference>
<evidence type="ECO:0000256" key="3">
    <source>
        <dbReference type="SAM" id="SignalP"/>
    </source>
</evidence>
<feature type="domain" description="Bifunctional inhibitor/plant lipid transfer protein/seed storage helical" evidence="4">
    <location>
        <begin position="32"/>
        <end position="97"/>
    </location>
</feature>
<gene>
    <name evidence="5" type="ordered locus">AALP_Aa8g280200</name>
</gene>
<dbReference type="EMBL" id="CM002876">
    <property type="protein sequence ID" value="KFK26687.1"/>
    <property type="molecule type" value="Genomic_DNA"/>
</dbReference>
<dbReference type="GO" id="GO:0006869">
    <property type="term" value="P:lipid transport"/>
    <property type="evidence" value="ECO:0007669"/>
    <property type="project" value="InterPro"/>
</dbReference>
<dbReference type="SMART" id="SM00499">
    <property type="entry name" value="AAI"/>
    <property type="match status" value="1"/>
</dbReference>
<proteinExistence type="predicted"/>
<name>A0A087G9Y5_ARAAL</name>
<dbReference type="OMA" id="AVTCKVE"/>
<evidence type="ECO:0000259" key="4">
    <source>
        <dbReference type="SMART" id="SM00499"/>
    </source>
</evidence>
<keyword evidence="6" id="KW-1185">Reference proteome</keyword>
<organism evidence="5 6">
    <name type="scientific">Arabis alpina</name>
    <name type="common">Alpine rock-cress</name>
    <dbReference type="NCBI Taxonomy" id="50452"/>
    <lineage>
        <taxon>Eukaryota</taxon>
        <taxon>Viridiplantae</taxon>
        <taxon>Streptophyta</taxon>
        <taxon>Embryophyta</taxon>
        <taxon>Tracheophyta</taxon>
        <taxon>Spermatophyta</taxon>
        <taxon>Magnoliopsida</taxon>
        <taxon>eudicotyledons</taxon>
        <taxon>Gunneridae</taxon>
        <taxon>Pentapetalae</taxon>
        <taxon>rosids</taxon>
        <taxon>malvids</taxon>
        <taxon>Brassicales</taxon>
        <taxon>Brassicaceae</taxon>
        <taxon>Arabideae</taxon>
        <taxon>Arabis</taxon>
    </lineage>
</organism>
<protein>
    <recommendedName>
        <fullName evidence="4">Bifunctional inhibitor/plant lipid transfer protein/seed storage helical domain-containing protein</fullName>
    </recommendedName>
</protein>
<dbReference type="OrthoDB" id="665742at2759"/>
<dbReference type="GO" id="GO:0008289">
    <property type="term" value="F:lipid binding"/>
    <property type="evidence" value="ECO:0007669"/>
    <property type="project" value="UniProtKB-KW"/>
</dbReference>
<dbReference type="eggNOG" id="ENOG502S3N0">
    <property type="taxonomic scope" value="Eukaryota"/>
</dbReference>
<accession>A0A087G9Y5</accession>
<keyword evidence="2" id="KW-0446">Lipid-binding</keyword>
<sequence length="97" mass="10148">MVKIMCVSILALTVAILLVTVAKVPAVNGVTCLPAELAPCAVAMTSSSPPSASCCAKLREQKQCLCGYIKNPSLQQFVRSPNAQKVSNGCRIPTPNC</sequence>
<evidence type="ECO:0000313" key="6">
    <source>
        <dbReference type="Proteomes" id="UP000029120"/>
    </source>
</evidence>
<keyword evidence="3" id="KW-0732">Signal</keyword>
<reference evidence="6" key="1">
    <citation type="journal article" date="2015" name="Nat. Plants">
        <title>Genome expansion of Arabis alpina linked with retrotransposition and reduced symmetric DNA methylation.</title>
        <authorList>
            <person name="Willing E.M."/>
            <person name="Rawat V."/>
            <person name="Mandakova T."/>
            <person name="Maumus F."/>
            <person name="James G.V."/>
            <person name="Nordstroem K.J."/>
            <person name="Becker C."/>
            <person name="Warthmann N."/>
            <person name="Chica C."/>
            <person name="Szarzynska B."/>
            <person name="Zytnicki M."/>
            <person name="Albani M.C."/>
            <person name="Kiefer C."/>
            <person name="Bergonzi S."/>
            <person name="Castaings L."/>
            <person name="Mateos J.L."/>
            <person name="Berns M.C."/>
            <person name="Bujdoso N."/>
            <person name="Piofczyk T."/>
            <person name="de Lorenzo L."/>
            <person name="Barrero-Sicilia C."/>
            <person name="Mateos I."/>
            <person name="Piednoel M."/>
            <person name="Hagmann J."/>
            <person name="Chen-Min-Tao R."/>
            <person name="Iglesias-Fernandez R."/>
            <person name="Schuster S.C."/>
            <person name="Alonso-Blanco C."/>
            <person name="Roudier F."/>
            <person name="Carbonero P."/>
            <person name="Paz-Ares J."/>
            <person name="Davis S.J."/>
            <person name="Pecinka A."/>
            <person name="Quesneville H."/>
            <person name="Colot V."/>
            <person name="Lysak M.A."/>
            <person name="Weigel D."/>
            <person name="Coupland G."/>
            <person name="Schneeberger K."/>
        </authorList>
    </citation>
    <scope>NUCLEOTIDE SEQUENCE [LARGE SCALE GENOMIC DNA]</scope>
    <source>
        <strain evidence="6">cv. Pajares</strain>
    </source>
</reference>
<dbReference type="Pfam" id="PF00234">
    <property type="entry name" value="Tryp_alpha_amyl"/>
    <property type="match status" value="1"/>
</dbReference>
<feature type="signal peptide" evidence="3">
    <location>
        <begin position="1"/>
        <end position="26"/>
    </location>
</feature>
<dbReference type="Gene3D" id="1.10.110.10">
    <property type="entry name" value="Plant lipid-transfer and hydrophobic proteins"/>
    <property type="match status" value="1"/>
</dbReference>
<dbReference type="SUPFAM" id="SSF47699">
    <property type="entry name" value="Bifunctional inhibitor/lipid-transfer protein/seed storage 2S albumin"/>
    <property type="match status" value="1"/>
</dbReference>
<dbReference type="InterPro" id="IPR033872">
    <property type="entry name" value="nsLTP2"/>
</dbReference>
<feature type="chain" id="PRO_5001821765" description="Bifunctional inhibitor/plant lipid transfer protein/seed storage helical domain-containing protein" evidence="3">
    <location>
        <begin position="27"/>
        <end position="97"/>
    </location>
</feature>
<dbReference type="PANTHER" id="PTHR33214">
    <property type="entry name" value="BIFUNCTIONAL INHIBITOR/LIPID-TRANSFER PROTEIN/SEED STORAGE 2S ALBUMIN SUPERFAMILY PROTEIN"/>
    <property type="match status" value="1"/>
</dbReference>
<dbReference type="Gramene" id="KFK26687">
    <property type="protein sequence ID" value="KFK26687"/>
    <property type="gene ID" value="AALP_AA8G280200"/>
</dbReference>
<evidence type="ECO:0000256" key="1">
    <source>
        <dbReference type="ARBA" id="ARBA00022448"/>
    </source>
</evidence>
<keyword evidence="1" id="KW-0813">Transport</keyword>
<evidence type="ECO:0000256" key="2">
    <source>
        <dbReference type="ARBA" id="ARBA00023121"/>
    </source>
</evidence>
<dbReference type="InterPro" id="IPR016140">
    <property type="entry name" value="Bifunc_inhib/LTP/seed_store"/>
</dbReference>
<dbReference type="AlphaFoldDB" id="A0A087G9Y5"/>